<dbReference type="PROSITE" id="PS50088">
    <property type="entry name" value="ANK_REPEAT"/>
    <property type="match status" value="4"/>
</dbReference>
<feature type="repeat" description="ANK" evidence="3">
    <location>
        <begin position="650"/>
        <end position="682"/>
    </location>
</feature>
<keyword evidence="2 3" id="KW-0040">ANK repeat</keyword>
<feature type="repeat" description="ANK" evidence="3">
    <location>
        <begin position="423"/>
        <end position="455"/>
    </location>
</feature>
<reference evidence="5 6" key="1">
    <citation type="submission" date="2016-03" db="EMBL/GenBank/DDBJ databases">
        <title>Draft genome sequence of the Fonsecaea monophora CBS 269.37.</title>
        <authorList>
            <person name="Bombassaro A."/>
            <person name="Vinicius W.A."/>
            <person name="De Hoog S."/>
            <person name="Sun J."/>
            <person name="Souza E.M."/>
            <person name="Raittz R.T."/>
            <person name="Costa F."/>
            <person name="Leao A.C."/>
            <person name="Tadra-Sfeir M.Z."/>
            <person name="Baura V."/>
            <person name="Balsanelli E."/>
            <person name="Pedrosa F.O."/>
            <person name="Moreno L.F."/>
            <person name="Steffens M.B."/>
            <person name="Xi L."/>
            <person name="Bocca A.L."/>
            <person name="Felipe M.S."/>
            <person name="Teixeira M."/>
            <person name="Telles Filho F.Q."/>
            <person name="Azevedo C.M."/>
            <person name="Gomes R."/>
            <person name="Vicente V.A."/>
        </authorList>
    </citation>
    <scope>NUCLEOTIDE SEQUENCE [LARGE SCALE GENOMIC DNA]</scope>
    <source>
        <strain evidence="5 6">CBS 269.37</strain>
    </source>
</reference>
<evidence type="ECO:0000256" key="2">
    <source>
        <dbReference type="ARBA" id="ARBA00023043"/>
    </source>
</evidence>
<protein>
    <recommendedName>
        <fullName evidence="4">Nephrocystin 3-like N-terminal domain-containing protein</fullName>
    </recommendedName>
</protein>
<comment type="caution">
    <text evidence="5">The sequence shown here is derived from an EMBL/GenBank/DDBJ whole genome shotgun (WGS) entry which is preliminary data.</text>
</comment>
<keyword evidence="1" id="KW-0677">Repeat</keyword>
<dbReference type="AlphaFoldDB" id="A0A177EYM1"/>
<dbReference type="Pfam" id="PF24883">
    <property type="entry name" value="NPHP3_N"/>
    <property type="match status" value="1"/>
</dbReference>
<feature type="repeat" description="ANK" evidence="3">
    <location>
        <begin position="617"/>
        <end position="649"/>
    </location>
</feature>
<evidence type="ECO:0000313" key="5">
    <source>
        <dbReference type="EMBL" id="OAG37153.1"/>
    </source>
</evidence>
<keyword evidence="6" id="KW-1185">Reference proteome</keyword>
<organism evidence="5 6">
    <name type="scientific">Fonsecaea monophora</name>
    <dbReference type="NCBI Taxonomy" id="254056"/>
    <lineage>
        <taxon>Eukaryota</taxon>
        <taxon>Fungi</taxon>
        <taxon>Dikarya</taxon>
        <taxon>Ascomycota</taxon>
        <taxon>Pezizomycotina</taxon>
        <taxon>Eurotiomycetes</taxon>
        <taxon>Chaetothyriomycetidae</taxon>
        <taxon>Chaetothyriales</taxon>
        <taxon>Herpotrichiellaceae</taxon>
        <taxon>Fonsecaea</taxon>
    </lineage>
</organism>
<sequence>MECALQALLHQLLIARPSLLKVAASYLEQYGNAVLREFSSLRHILEQCLAHLPGAEILCVFDALDQCSNLQLSRFMDCMTSLLKICNNNYGQTIRIFICCRPYYDHIPIISDLVPSQACYWIQAKTNLDHISTDIEMYIEQHFKSMTRYLTLSNDELTQISANIRAKPHHLFLCVALALKNLTKRPPLDVATLLATFNEIPDDLEEYYTRALNRCPFEDIAKRVFAAVIFARRPLMVAEAALFHEEGNISEPVNLLLENRLADRMRDGCGLLVEVVNSGVRLIHNSLQKFLLRPKGVVVDHVKRRPSKECLRWKHAILERQAETMLARACIESGRSGRWTTFRPYAISHQASHVLAALHCARENDRKTEIAKLIGLGLDTKMLDDRGKSLLHHALDHQVFSVDMNVVLLLLHHGGLVQNADSDSMTCLHYAAFRNNTRLIRILLDAGFDVNATVDRENIDAANYNAPIMDPNRRGLTPLHAAVYFCCPAATQALLEAGADPSARDAFGSSPLHLAVSQTLPGRHINDMWSESMYMPEEIWGDPGDEAVVEHVLENARNMRQSVLDCLCEVLKTSNNVRDNEGRTALHRIPYGRSSSVTKTVSFLLGRGHKRLAQDAGGKTPIHLAAKAGNVSSIEILVTQAEDLVQADAEGHIALHLAAQANHLPTIEFILHRADYLAIENSVDHMGMNALHHALDGTSFAEINVIRRLIAAGVDATRKDSGGRDPLCLYLTSPLLVPGKPDIIQALIDAGADVGYINQSAENLAHLFISSWTEFELEGFLRLERAGVDVRAFNARNQTILHRAAICGSLNATLLSHCLGCLNMDAELHDQSGKRPWDLIIERATKKYPPDMWMPERWKDSAAAFESYRKGSGEICQCKSMLGVMDKPPQNSSKA</sequence>
<evidence type="ECO:0000313" key="6">
    <source>
        <dbReference type="Proteomes" id="UP000077002"/>
    </source>
</evidence>
<evidence type="ECO:0000256" key="3">
    <source>
        <dbReference type="PROSITE-ProRule" id="PRU00023"/>
    </source>
</evidence>
<dbReference type="PROSITE" id="PS50297">
    <property type="entry name" value="ANK_REP_REGION"/>
    <property type="match status" value="3"/>
</dbReference>
<dbReference type="SUPFAM" id="SSF48403">
    <property type="entry name" value="Ankyrin repeat"/>
    <property type="match status" value="2"/>
</dbReference>
<dbReference type="PANTHER" id="PTHR24123:SF33">
    <property type="entry name" value="PROTEIN HOS4"/>
    <property type="match status" value="1"/>
</dbReference>
<dbReference type="InterPro" id="IPR036770">
    <property type="entry name" value="Ankyrin_rpt-contain_sf"/>
</dbReference>
<gene>
    <name evidence="5" type="ORF">AYO21_08688</name>
</gene>
<dbReference type="EMBL" id="LVKK01000077">
    <property type="protein sequence ID" value="OAG37153.1"/>
    <property type="molecule type" value="Genomic_DNA"/>
</dbReference>
<dbReference type="Pfam" id="PF13857">
    <property type="entry name" value="Ank_5"/>
    <property type="match status" value="1"/>
</dbReference>
<evidence type="ECO:0000259" key="4">
    <source>
        <dbReference type="Pfam" id="PF24883"/>
    </source>
</evidence>
<dbReference type="InterPro" id="IPR051165">
    <property type="entry name" value="Multifunctional_ANK_Repeat"/>
</dbReference>
<dbReference type="Pfam" id="PF12796">
    <property type="entry name" value="Ank_2"/>
    <property type="match status" value="2"/>
</dbReference>
<accession>A0A177EYM1</accession>
<evidence type="ECO:0000256" key="1">
    <source>
        <dbReference type="ARBA" id="ARBA00022737"/>
    </source>
</evidence>
<dbReference type="PRINTS" id="PR01415">
    <property type="entry name" value="ANKYRIN"/>
</dbReference>
<dbReference type="PANTHER" id="PTHR24123">
    <property type="entry name" value="ANKYRIN REPEAT-CONTAINING"/>
    <property type="match status" value="1"/>
</dbReference>
<feature type="domain" description="Nephrocystin 3-like N-terminal" evidence="4">
    <location>
        <begin position="3"/>
        <end position="101"/>
    </location>
</feature>
<dbReference type="Gene3D" id="1.25.40.20">
    <property type="entry name" value="Ankyrin repeat-containing domain"/>
    <property type="match status" value="3"/>
</dbReference>
<dbReference type="InterPro" id="IPR002110">
    <property type="entry name" value="Ankyrin_rpt"/>
</dbReference>
<dbReference type="SMART" id="SM00248">
    <property type="entry name" value="ANK"/>
    <property type="match status" value="8"/>
</dbReference>
<dbReference type="OrthoDB" id="4158194at2759"/>
<feature type="repeat" description="ANK" evidence="3">
    <location>
        <begin position="474"/>
        <end position="506"/>
    </location>
</feature>
<dbReference type="Proteomes" id="UP000077002">
    <property type="component" value="Unassembled WGS sequence"/>
</dbReference>
<dbReference type="GeneID" id="34603831"/>
<dbReference type="RefSeq" id="XP_022509105.1">
    <property type="nucleotide sequence ID" value="XM_022658631.1"/>
</dbReference>
<dbReference type="InterPro" id="IPR056884">
    <property type="entry name" value="NPHP3-like_N"/>
</dbReference>
<proteinExistence type="predicted"/>
<name>A0A177EYM1_9EURO</name>